<protein>
    <submittedName>
        <fullName evidence="2">Uncharacterized protein</fullName>
    </submittedName>
</protein>
<dbReference type="AlphaFoldDB" id="A0A0G2ANK7"/>
<accession>A0A0G2ANK7</accession>
<keyword evidence="1" id="KW-1133">Transmembrane helix</keyword>
<evidence type="ECO:0000313" key="2">
    <source>
        <dbReference type="EMBL" id="KKW42932.1"/>
    </source>
</evidence>
<organism evidence="2 3">
    <name type="scientific">Candidatus Magasanikbacteria bacterium GW2011_GWA2_56_11</name>
    <dbReference type="NCBI Taxonomy" id="1619044"/>
    <lineage>
        <taxon>Bacteria</taxon>
        <taxon>Candidatus Magasanikiibacteriota</taxon>
    </lineage>
</organism>
<reference evidence="2 3" key="1">
    <citation type="journal article" date="2015" name="Nature">
        <title>rRNA introns, odd ribosomes, and small enigmatic genomes across a large radiation of phyla.</title>
        <authorList>
            <person name="Brown C.T."/>
            <person name="Hug L.A."/>
            <person name="Thomas B.C."/>
            <person name="Sharon I."/>
            <person name="Castelle C.J."/>
            <person name="Singh A."/>
            <person name="Wilkins M.J."/>
            <person name="Williams K.H."/>
            <person name="Banfield J.F."/>
        </authorList>
    </citation>
    <scope>NUCLEOTIDE SEQUENCE [LARGE SCALE GENOMIC DNA]</scope>
</reference>
<proteinExistence type="predicted"/>
<dbReference type="Proteomes" id="UP000033870">
    <property type="component" value="Unassembled WGS sequence"/>
</dbReference>
<dbReference type="EMBL" id="LCRX01000002">
    <property type="protein sequence ID" value="KKW42932.1"/>
    <property type="molecule type" value="Genomic_DNA"/>
</dbReference>
<feature type="transmembrane region" description="Helical" evidence="1">
    <location>
        <begin position="42"/>
        <end position="63"/>
    </location>
</feature>
<gene>
    <name evidence="2" type="ORF">UY92_C0002G0049</name>
</gene>
<name>A0A0G2ANK7_9BACT</name>
<dbReference type="STRING" id="1619044.UY92_C0002G0049"/>
<sequence>MFKPPKPEDKLSKYIDASGDFSNRDLKLGEWYVRHRIMLRELVVGVLVIFCVVVGGYGFYRWAEYLIVGYSRDERLRAELTKNAIPFARLRERLAPDTLQIGGVSVFQSASGKYDFFAEALNPNADWYADVEYRFVYPGGETEARTTRLLPGSRQPLTAIGIAAPSFPSALRLEFVSTAWQRIDRHQIAEPADYLRDRLQFSVENFSFQSAGGPSEAPAHTIAFTLSNRSTYSYWQAVFYVLYKDNGSLVGFKRLVVDNFRSQESRPIEIKSLADGLNVTDIDVLPAIDVFAQGVYIPLGR</sequence>
<keyword evidence="1" id="KW-0812">Transmembrane</keyword>
<evidence type="ECO:0000313" key="3">
    <source>
        <dbReference type="Proteomes" id="UP000033870"/>
    </source>
</evidence>
<keyword evidence="1" id="KW-0472">Membrane</keyword>
<evidence type="ECO:0000256" key="1">
    <source>
        <dbReference type="SAM" id="Phobius"/>
    </source>
</evidence>
<comment type="caution">
    <text evidence="2">The sequence shown here is derived from an EMBL/GenBank/DDBJ whole genome shotgun (WGS) entry which is preliminary data.</text>
</comment>